<protein>
    <submittedName>
        <fullName evidence="1">Uncharacterized protein</fullName>
    </submittedName>
</protein>
<dbReference type="EMBL" id="CAJPEV010001052">
    <property type="protein sequence ID" value="CAG0890401.1"/>
    <property type="molecule type" value="Genomic_DNA"/>
</dbReference>
<dbReference type="Proteomes" id="UP000677054">
    <property type="component" value="Unassembled WGS sequence"/>
</dbReference>
<accession>A0A7R8XA85</accession>
<organism evidence="1">
    <name type="scientific">Darwinula stevensoni</name>
    <dbReference type="NCBI Taxonomy" id="69355"/>
    <lineage>
        <taxon>Eukaryota</taxon>
        <taxon>Metazoa</taxon>
        <taxon>Ecdysozoa</taxon>
        <taxon>Arthropoda</taxon>
        <taxon>Crustacea</taxon>
        <taxon>Oligostraca</taxon>
        <taxon>Ostracoda</taxon>
        <taxon>Podocopa</taxon>
        <taxon>Podocopida</taxon>
        <taxon>Darwinulocopina</taxon>
        <taxon>Darwinuloidea</taxon>
        <taxon>Darwinulidae</taxon>
        <taxon>Darwinula</taxon>
    </lineage>
</organism>
<dbReference type="OrthoDB" id="6380058at2759"/>
<proteinExistence type="predicted"/>
<dbReference type="EMBL" id="LR900569">
    <property type="protein sequence ID" value="CAD7246145.1"/>
    <property type="molecule type" value="Genomic_DNA"/>
</dbReference>
<gene>
    <name evidence="1" type="ORF">DSTB1V02_LOCUS6002</name>
</gene>
<reference evidence="1" key="1">
    <citation type="submission" date="2020-11" db="EMBL/GenBank/DDBJ databases">
        <authorList>
            <person name="Tran Van P."/>
        </authorList>
    </citation>
    <scope>NUCLEOTIDE SEQUENCE</scope>
</reference>
<name>A0A7R8XA85_9CRUS</name>
<dbReference type="AlphaFoldDB" id="A0A7R8XA85"/>
<keyword evidence="2" id="KW-1185">Reference proteome</keyword>
<sequence length="142" mass="16104">MSFALDWIIVKLRDSPYAYDFFQFHMTRLAGHADSTQEQKKQLKDLGYESHHSSVILPHDTKETASLTDLCNESHLTEVEFISLLREQIPQYKLRADTLTQFRGYVACNDVVSTAHFGGHDVTIDHGAVNVWCNTDGICSLT</sequence>
<evidence type="ECO:0000313" key="1">
    <source>
        <dbReference type="EMBL" id="CAD7246145.1"/>
    </source>
</evidence>
<evidence type="ECO:0000313" key="2">
    <source>
        <dbReference type="Proteomes" id="UP000677054"/>
    </source>
</evidence>